<feature type="signal peptide" evidence="1">
    <location>
        <begin position="1"/>
        <end position="17"/>
    </location>
</feature>
<dbReference type="Gene3D" id="1.10.238.20">
    <property type="entry name" value="Pheromone/general odorant binding protein domain"/>
    <property type="match status" value="1"/>
</dbReference>
<dbReference type="GO" id="GO:0005549">
    <property type="term" value="F:odorant binding"/>
    <property type="evidence" value="ECO:0007669"/>
    <property type="project" value="InterPro"/>
</dbReference>
<dbReference type="EMBL" id="OV651814">
    <property type="protein sequence ID" value="CAH1106067.1"/>
    <property type="molecule type" value="Genomic_DNA"/>
</dbReference>
<gene>
    <name evidence="2" type="ORF">PSYICH_LOCUS6373</name>
</gene>
<protein>
    <submittedName>
        <fullName evidence="2">Uncharacterized protein</fullName>
    </submittedName>
</protein>
<evidence type="ECO:0000313" key="3">
    <source>
        <dbReference type="Proteomes" id="UP001153636"/>
    </source>
</evidence>
<proteinExistence type="predicted"/>
<dbReference type="InterPro" id="IPR006170">
    <property type="entry name" value="PBP/GOBP"/>
</dbReference>
<accession>A0A9P0CWQ3</accession>
<feature type="chain" id="PRO_5040119243" evidence="1">
    <location>
        <begin position="18"/>
        <end position="131"/>
    </location>
</feature>
<organism evidence="2 3">
    <name type="scientific">Psylliodes chrysocephalus</name>
    <dbReference type="NCBI Taxonomy" id="3402493"/>
    <lineage>
        <taxon>Eukaryota</taxon>
        <taxon>Metazoa</taxon>
        <taxon>Ecdysozoa</taxon>
        <taxon>Arthropoda</taxon>
        <taxon>Hexapoda</taxon>
        <taxon>Insecta</taxon>
        <taxon>Pterygota</taxon>
        <taxon>Neoptera</taxon>
        <taxon>Endopterygota</taxon>
        <taxon>Coleoptera</taxon>
        <taxon>Polyphaga</taxon>
        <taxon>Cucujiformia</taxon>
        <taxon>Chrysomeloidea</taxon>
        <taxon>Chrysomelidae</taxon>
        <taxon>Galerucinae</taxon>
        <taxon>Alticini</taxon>
        <taxon>Psylliodes</taxon>
    </lineage>
</organism>
<dbReference type="OrthoDB" id="6747128at2759"/>
<dbReference type="CDD" id="cd23992">
    <property type="entry name" value="PBP_GOBP"/>
    <property type="match status" value="1"/>
</dbReference>
<name>A0A9P0CWQ3_9CUCU</name>
<dbReference type="Proteomes" id="UP001153636">
    <property type="component" value="Chromosome 2"/>
</dbReference>
<dbReference type="AlphaFoldDB" id="A0A9P0CWQ3"/>
<keyword evidence="1" id="KW-0732">Signal</keyword>
<dbReference type="InterPro" id="IPR036728">
    <property type="entry name" value="PBP_GOBP_sf"/>
</dbReference>
<dbReference type="SMART" id="SM00708">
    <property type="entry name" value="PhBP"/>
    <property type="match status" value="1"/>
</dbReference>
<reference evidence="2" key="1">
    <citation type="submission" date="2022-01" db="EMBL/GenBank/DDBJ databases">
        <authorList>
            <person name="King R."/>
        </authorList>
    </citation>
    <scope>NUCLEOTIDE SEQUENCE</scope>
</reference>
<keyword evidence="3" id="KW-1185">Reference proteome</keyword>
<evidence type="ECO:0000256" key="1">
    <source>
        <dbReference type="SAM" id="SignalP"/>
    </source>
</evidence>
<evidence type="ECO:0000313" key="2">
    <source>
        <dbReference type="EMBL" id="CAH1106067.1"/>
    </source>
</evidence>
<dbReference type="SUPFAM" id="SSF47565">
    <property type="entry name" value="Insect pheromone/odorant-binding proteins"/>
    <property type="match status" value="1"/>
</dbReference>
<sequence length="131" mass="15053">MLRFSVFVLLIVGLCSGKSFKEEDMEMNKKYHEECSKISGLEAEAVYKALESDSEIEKVKEHALCMTRKLELVDDDGEIDIEKIKKHFEKQFPDILAHLDEKCFEKKADPKDIVYTISKCLSKYVQAANGE</sequence>
<dbReference type="Pfam" id="PF01395">
    <property type="entry name" value="PBP_GOBP"/>
    <property type="match status" value="1"/>
</dbReference>